<feature type="region of interest" description="Disordered" evidence="1">
    <location>
        <begin position="1"/>
        <end position="92"/>
    </location>
</feature>
<dbReference type="EMBL" id="VIVL01000010">
    <property type="protein sequence ID" value="TWD77219.1"/>
    <property type="molecule type" value="Genomic_DNA"/>
</dbReference>
<name>A0A561BEC8_9BURK</name>
<reference evidence="2 3" key="1">
    <citation type="submission" date="2019-06" db="EMBL/GenBank/DDBJ databases">
        <title>Sorghum-associated microbial communities from plants grown in Nebraska, USA.</title>
        <authorList>
            <person name="Schachtman D."/>
        </authorList>
    </citation>
    <scope>NUCLEOTIDE SEQUENCE [LARGE SCALE GENOMIC DNA]</scope>
    <source>
        <strain evidence="2 3">T529</strain>
    </source>
</reference>
<comment type="caution">
    <text evidence="2">The sequence shown here is derived from an EMBL/GenBank/DDBJ whole genome shotgun (WGS) entry which is preliminary data.</text>
</comment>
<dbReference type="AlphaFoldDB" id="A0A561BEC8"/>
<evidence type="ECO:0000256" key="1">
    <source>
        <dbReference type="SAM" id="MobiDB-lite"/>
    </source>
</evidence>
<gene>
    <name evidence="2" type="ORF">FB547_110181</name>
</gene>
<feature type="compositionally biased region" description="Polar residues" evidence="1">
    <location>
        <begin position="40"/>
        <end position="53"/>
    </location>
</feature>
<sequence length="92" mass="10150">MFGMPNIAEVDGTIPPSKPYKDSAPEVSTSSCHRCIQAAETENSIRSQSTSTRPLHEFPHGSIKRKTSAVDTRSRLSVFGMPNTEKQSQTER</sequence>
<dbReference type="Proteomes" id="UP000319722">
    <property type="component" value="Unassembled WGS sequence"/>
</dbReference>
<evidence type="ECO:0000313" key="3">
    <source>
        <dbReference type="Proteomes" id="UP000319722"/>
    </source>
</evidence>
<protein>
    <submittedName>
        <fullName evidence="2">Uncharacterized protein</fullName>
    </submittedName>
</protein>
<dbReference type="RefSeq" id="WP_145746440.1">
    <property type="nucleotide sequence ID" value="NZ_VIVL01000010.1"/>
</dbReference>
<organism evidence="2 3">
    <name type="scientific">Variovorax beijingensis</name>
    <dbReference type="NCBI Taxonomy" id="2496117"/>
    <lineage>
        <taxon>Bacteria</taxon>
        <taxon>Pseudomonadati</taxon>
        <taxon>Pseudomonadota</taxon>
        <taxon>Betaproteobacteria</taxon>
        <taxon>Burkholderiales</taxon>
        <taxon>Comamonadaceae</taxon>
        <taxon>Variovorax</taxon>
    </lineage>
</organism>
<proteinExistence type="predicted"/>
<evidence type="ECO:0000313" key="2">
    <source>
        <dbReference type="EMBL" id="TWD77219.1"/>
    </source>
</evidence>
<accession>A0A561BEC8</accession>